<evidence type="ECO:0000313" key="2">
    <source>
        <dbReference type="Proteomes" id="UP000276170"/>
    </source>
</evidence>
<evidence type="ECO:0000313" key="1">
    <source>
        <dbReference type="EMBL" id="GBR72304.1"/>
    </source>
</evidence>
<proteinExistence type="predicted"/>
<reference evidence="1 2" key="1">
    <citation type="journal article" date="2019" name="ISME J.">
        <title>Genome analyses of uncultured TG2/ZB3 bacteria in 'Margulisbacteria' specifically attached to ectosymbiotic spirochetes of protists in the termite gut.</title>
        <authorList>
            <person name="Utami Y.D."/>
            <person name="Kuwahara H."/>
            <person name="Igai K."/>
            <person name="Murakami T."/>
            <person name="Sugaya K."/>
            <person name="Morikawa T."/>
            <person name="Nagura Y."/>
            <person name="Yuki M."/>
            <person name="Deevong P."/>
            <person name="Inoue T."/>
            <person name="Kihara K."/>
            <person name="Lo N."/>
            <person name="Yamada A."/>
            <person name="Ohkuma M."/>
            <person name="Hongoh Y."/>
        </authorList>
    </citation>
    <scope>NUCLEOTIDE SEQUENCE [LARGE SCALE GENOMIC DNA]</scope>
    <source>
        <strain evidence="1">HsPyr-01</strain>
    </source>
</reference>
<sequence>MGRWSAEAAQGRVKTDWQYPEKQQKEFEEIYPQYPNWREYKKQMGF</sequence>
<dbReference type="Proteomes" id="UP000276170">
    <property type="component" value="Unassembled WGS sequence"/>
</dbReference>
<organism evidence="1 2">
    <name type="scientific">Candidatus Termititenax spirochaetophilus</name>
    <dbReference type="NCBI Taxonomy" id="2218522"/>
    <lineage>
        <taxon>Bacteria</taxon>
        <taxon>Bacillati</taxon>
        <taxon>Candidatus Margulisiibacteriota</taxon>
        <taxon>Candidatus Termititenacia</taxon>
        <taxon>Candidatus Termititenacales</taxon>
        <taxon>Candidatus Termititenacaceae</taxon>
        <taxon>Candidatus Termititenax</taxon>
    </lineage>
</organism>
<keyword evidence="2" id="KW-1185">Reference proteome</keyword>
<dbReference type="EMBL" id="BGZM01000003">
    <property type="protein sequence ID" value="GBR72304.1"/>
    <property type="molecule type" value="Genomic_DNA"/>
</dbReference>
<accession>A0A388T6H8</accession>
<protein>
    <submittedName>
        <fullName evidence="1">Uncharacterized protein</fullName>
    </submittedName>
</protein>
<comment type="caution">
    <text evidence="1">The sequence shown here is derived from an EMBL/GenBank/DDBJ whole genome shotgun (WGS) entry which is preliminary data.</text>
</comment>
<dbReference type="AlphaFoldDB" id="A0A388T6H8"/>
<name>A0A388T6H8_9BACT</name>
<gene>
    <name evidence="1" type="ORF">HP1_043</name>
</gene>